<keyword evidence="8" id="KW-0675">Receptor</keyword>
<dbReference type="SUPFAM" id="SSF64356">
    <property type="entry name" value="SNARE-like"/>
    <property type="match status" value="1"/>
</dbReference>
<dbReference type="InterPro" id="IPR000897">
    <property type="entry name" value="SRP54_GTPase_dom"/>
</dbReference>
<evidence type="ECO:0000313" key="13">
    <source>
        <dbReference type="EMBL" id="KAH3687515.1"/>
    </source>
</evidence>
<evidence type="ECO:0000256" key="11">
    <source>
        <dbReference type="SAM" id="MobiDB-lite"/>
    </source>
</evidence>
<dbReference type="SMART" id="SM00962">
    <property type="entry name" value="SRP54"/>
    <property type="match status" value="1"/>
</dbReference>
<dbReference type="GO" id="GO:0006886">
    <property type="term" value="P:intracellular protein transport"/>
    <property type="evidence" value="ECO:0007669"/>
    <property type="project" value="InterPro"/>
</dbReference>
<dbReference type="GO" id="GO:0005525">
    <property type="term" value="F:GTP binding"/>
    <property type="evidence" value="ECO:0007669"/>
    <property type="project" value="UniProtKB-KW"/>
</dbReference>
<evidence type="ECO:0000256" key="8">
    <source>
        <dbReference type="ARBA" id="ARBA00023170"/>
    </source>
</evidence>
<dbReference type="CDD" id="cd14826">
    <property type="entry name" value="SR_alpha_SRX"/>
    <property type="match status" value="1"/>
</dbReference>
<feature type="compositionally biased region" description="Low complexity" evidence="11">
    <location>
        <begin position="161"/>
        <end position="170"/>
    </location>
</feature>
<dbReference type="InterPro" id="IPR013822">
    <property type="entry name" value="Signal_recog_particl_SRP54_hlx"/>
</dbReference>
<evidence type="ECO:0000256" key="7">
    <source>
        <dbReference type="ARBA" id="ARBA00023136"/>
    </source>
</evidence>
<reference evidence="13" key="2">
    <citation type="submission" date="2021-01" db="EMBL/GenBank/DDBJ databases">
        <authorList>
            <person name="Schikora-Tamarit M.A."/>
        </authorList>
    </citation>
    <scope>NUCLEOTIDE SEQUENCE</scope>
    <source>
        <strain evidence="13">CBS2887</strain>
    </source>
</reference>
<dbReference type="InterPro" id="IPR027417">
    <property type="entry name" value="P-loop_NTPase"/>
</dbReference>
<gene>
    <name evidence="13" type="ORF">WICPIJ_001509</name>
</gene>
<keyword evidence="5" id="KW-0256">Endoplasmic reticulum</keyword>
<dbReference type="PANTHER" id="PTHR43134">
    <property type="entry name" value="SIGNAL RECOGNITION PARTICLE RECEPTOR SUBUNIT ALPHA"/>
    <property type="match status" value="1"/>
</dbReference>
<organism evidence="13 14">
    <name type="scientific">Wickerhamomyces pijperi</name>
    <name type="common">Yeast</name>
    <name type="synonym">Pichia pijperi</name>
    <dbReference type="NCBI Taxonomy" id="599730"/>
    <lineage>
        <taxon>Eukaryota</taxon>
        <taxon>Fungi</taxon>
        <taxon>Dikarya</taxon>
        <taxon>Ascomycota</taxon>
        <taxon>Saccharomycotina</taxon>
        <taxon>Saccharomycetes</taxon>
        <taxon>Phaffomycetales</taxon>
        <taxon>Wickerhamomycetaceae</taxon>
        <taxon>Wickerhamomyces</taxon>
    </lineage>
</organism>
<dbReference type="InterPro" id="IPR011012">
    <property type="entry name" value="Longin-like_dom_sf"/>
</dbReference>
<dbReference type="FunFam" id="3.40.50.300:FF:000566">
    <property type="entry name" value="Signal recognition particle receptor subunit alpha"/>
    <property type="match status" value="1"/>
</dbReference>
<dbReference type="InterPro" id="IPR036225">
    <property type="entry name" value="SRP/SRP_N"/>
</dbReference>
<dbReference type="InterPro" id="IPR042101">
    <property type="entry name" value="SRP54_N_sf"/>
</dbReference>
<comment type="caution">
    <text evidence="13">The sequence shown here is derived from an EMBL/GenBank/DDBJ whole genome shotgun (WGS) entry which is preliminary data.</text>
</comment>
<dbReference type="InterPro" id="IPR007222">
    <property type="entry name" value="Sig_recog_particle_rcpt_asu_N"/>
</dbReference>
<feature type="compositionally biased region" description="Basic and acidic residues" evidence="11">
    <location>
        <begin position="205"/>
        <end position="215"/>
    </location>
</feature>
<dbReference type="Gene3D" id="3.30.450.60">
    <property type="match status" value="1"/>
</dbReference>
<dbReference type="Gene3D" id="3.40.50.300">
    <property type="entry name" value="P-loop containing nucleotide triphosphate hydrolases"/>
    <property type="match status" value="1"/>
</dbReference>
<dbReference type="SMART" id="SM00963">
    <property type="entry name" value="SRP54_N"/>
    <property type="match status" value="1"/>
</dbReference>
<dbReference type="OrthoDB" id="1727884at2759"/>
<dbReference type="Proteomes" id="UP000774326">
    <property type="component" value="Unassembled WGS sequence"/>
</dbReference>
<dbReference type="InterPro" id="IPR003593">
    <property type="entry name" value="AAA+_ATPase"/>
</dbReference>
<dbReference type="Gene3D" id="1.20.120.140">
    <property type="entry name" value="Signal recognition particle SRP54, nucleotide-binding domain"/>
    <property type="match status" value="1"/>
</dbReference>
<feature type="compositionally biased region" description="Basic and acidic residues" evidence="11">
    <location>
        <begin position="143"/>
        <end position="158"/>
    </location>
</feature>
<dbReference type="SUPFAM" id="SSF47364">
    <property type="entry name" value="Domain of the SRP/SRP receptor G-proteins"/>
    <property type="match status" value="1"/>
</dbReference>
<evidence type="ECO:0000313" key="14">
    <source>
        <dbReference type="Proteomes" id="UP000774326"/>
    </source>
</evidence>
<keyword evidence="6" id="KW-0342">GTP-binding</keyword>
<dbReference type="EMBL" id="JAEUBG010000781">
    <property type="protein sequence ID" value="KAH3687515.1"/>
    <property type="molecule type" value="Genomic_DNA"/>
</dbReference>
<reference evidence="13" key="1">
    <citation type="journal article" date="2021" name="Open Biol.">
        <title>Shared evolutionary footprints suggest mitochondrial oxidative damage underlies multiple complex I losses in fungi.</title>
        <authorList>
            <person name="Schikora-Tamarit M.A."/>
            <person name="Marcet-Houben M."/>
            <person name="Nosek J."/>
            <person name="Gabaldon T."/>
        </authorList>
    </citation>
    <scope>NUCLEOTIDE SEQUENCE</scope>
    <source>
        <strain evidence="13">CBS2887</strain>
    </source>
</reference>
<protein>
    <recommendedName>
        <fullName evidence="9">Signal recognition particle receptor subunit alpha homolog</fullName>
    </recommendedName>
    <alternativeName>
        <fullName evidence="10">Docking protein alpha</fullName>
    </alternativeName>
</protein>
<evidence type="ECO:0000256" key="3">
    <source>
        <dbReference type="ARBA" id="ARBA00011870"/>
    </source>
</evidence>
<evidence type="ECO:0000256" key="5">
    <source>
        <dbReference type="ARBA" id="ARBA00022824"/>
    </source>
</evidence>
<evidence type="ECO:0000256" key="6">
    <source>
        <dbReference type="ARBA" id="ARBA00023134"/>
    </source>
</evidence>
<keyword evidence="14" id="KW-1185">Reference proteome</keyword>
<evidence type="ECO:0000256" key="1">
    <source>
        <dbReference type="ARBA" id="ARBA00004397"/>
    </source>
</evidence>
<evidence type="ECO:0000256" key="9">
    <source>
        <dbReference type="ARBA" id="ARBA00071429"/>
    </source>
</evidence>
<accession>A0A9P8TQN9</accession>
<evidence type="ECO:0000256" key="4">
    <source>
        <dbReference type="ARBA" id="ARBA00022741"/>
    </source>
</evidence>
<comment type="subunit">
    <text evidence="3">Heterodimer of an alpha and a beta chain.</text>
</comment>
<comment type="subcellular location">
    <subcellularLocation>
        <location evidence="1">Endoplasmic reticulum membrane</location>
        <topology evidence="1">Peripheral membrane protein</topology>
        <orientation evidence="1">Cytoplasmic side</orientation>
    </subcellularLocation>
</comment>
<proteinExistence type="inferred from homology"/>
<dbReference type="AlphaFoldDB" id="A0A9P8TQN9"/>
<feature type="domain" description="SRP54-type proteins GTP-binding" evidence="12">
    <location>
        <begin position="531"/>
        <end position="544"/>
    </location>
</feature>
<feature type="region of interest" description="Disordered" evidence="11">
    <location>
        <begin position="143"/>
        <end position="176"/>
    </location>
</feature>
<dbReference type="GO" id="GO:0005047">
    <property type="term" value="F:signal recognition particle binding"/>
    <property type="evidence" value="ECO:0007669"/>
    <property type="project" value="InterPro"/>
</dbReference>
<keyword evidence="7" id="KW-0472">Membrane</keyword>
<evidence type="ECO:0000259" key="12">
    <source>
        <dbReference type="PROSITE" id="PS00300"/>
    </source>
</evidence>
<sequence length="558" mass="61569">MIDQFLIFTLTGTVLYKYTPRKISDNIVNALISNVLISDSVKSLSNDSSVDTYTYNGYTLKYLRVNNPNFVSVAIFPTLTPLKYANELVDISSTLFKAKFGDDILQNLEAQQYELNDLDEELVKFDAIFKSKLQDYEADLVEEQQREKELTTPNKRETTPSSVSSSSMKKSGGKALRKWGVDGSVEEAVDSGALDFSTDSSADQVDSRPTEKIDTDNYGQKDQSGHFLVKDLNEEIEYLLSKSKEKAEVKEQFSFFKRFTGGKTITPEEIKKILKQLESQLIKKNVAPEAAKHLTSSVEKELTGSKTKSWTSVESTAKEALAKALTKILTPGTSVNLLEDIKSNPKPYVISVVGVNGVGKSTNLSKLAFWLLQNNLKVLIVACDTFRSGAVEQLRVHVRNLQNSSESTKSQIELYEGGYGGADLVAKIARNAIDYAKKNEFDVILMDTAGRRHNDAKLMSPLASFAKAANPNKIIMVGEALVGTDSIEQARNFNAAFGAGRGLDFFIISKCDTVGGMIGTLVNMVYSTNIPILFVGVGQTYTDLRRLSVEWAVNVLMS</sequence>
<comment type="similarity">
    <text evidence="2">Belongs to the GTP-binding SRP family.</text>
</comment>
<dbReference type="PANTHER" id="PTHR43134:SF1">
    <property type="entry name" value="SIGNAL RECOGNITION PARTICLE RECEPTOR SUBUNIT ALPHA"/>
    <property type="match status" value="1"/>
</dbReference>
<dbReference type="SUPFAM" id="SSF52540">
    <property type="entry name" value="P-loop containing nucleoside triphosphate hydrolases"/>
    <property type="match status" value="1"/>
</dbReference>
<evidence type="ECO:0000256" key="10">
    <source>
        <dbReference type="ARBA" id="ARBA00081194"/>
    </source>
</evidence>
<dbReference type="GO" id="GO:0003924">
    <property type="term" value="F:GTPase activity"/>
    <property type="evidence" value="ECO:0007669"/>
    <property type="project" value="InterPro"/>
</dbReference>
<keyword evidence="4" id="KW-0547">Nucleotide-binding</keyword>
<dbReference type="PROSITE" id="PS00300">
    <property type="entry name" value="SRP54"/>
    <property type="match status" value="1"/>
</dbReference>
<dbReference type="SMART" id="SM00382">
    <property type="entry name" value="AAA"/>
    <property type="match status" value="1"/>
</dbReference>
<dbReference type="Pfam" id="PF04086">
    <property type="entry name" value="SRP-alpha_N"/>
    <property type="match status" value="1"/>
</dbReference>
<feature type="region of interest" description="Disordered" evidence="11">
    <location>
        <begin position="195"/>
        <end position="220"/>
    </location>
</feature>
<dbReference type="Pfam" id="PF02881">
    <property type="entry name" value="SRP54_N"/>
    <property type="match status" value="1"/>
</dbReference>
<dbReference type="GO" id="GO:0006614">
    <property type="term" value="P:SRP-dependent cotranslational protein targeting to membrane"/>
    <property type="evidence" value="ECO:0007669"/>
    <property type="project" value="InterPro"/>
</dbReference>
<dbReference type="GO" id="GO:0005785">
    <property type="term" value="C:signal recognition particle receptor complex"/>
    <property type="evidence" value="ECO:0007669"/>
    <property type="project" value="InterPro"/>
</dbReference>
<name>A0A9P8TQN9_WICPI</name>
<evidence type="ECO:0000256" key="2">
    <source>
        <dbReference type="ARBA" id="ARBA00008531"/>
    </source>
</evidence>
<dbReference type="Pfam" id="PF00448">
    <property type="entry name" value="SRP54"/>
    <property type="match status" value="1"/>
</dbReference>